<gene>
    <name evidence="3" type="ORF">H8K32_09710</name>
</gene>
<evidence type="ECO:0000313" key="4">
    <source>
        <dbReference type="Proteomes" id="UP000634011"/>
    </source>
</evidence>
<dbReference type="AlphaFoldDB" id="A0A923HPI4"/>
<evidence type="ECO:0000259" key="2">
    <source>
        <dbReference type="Pfam" id="PF13271"/>
    </source>
</evidence>
<dbReference type="Proteomes" id="UP000634011">
    <property type="component" value="Unassembled WGS sequence"/>
</dbReference>
<keyword evidence="4" id="KW-1185">Reference proteome</keyword>
<dbReference type="EMBL" id="JACOFV010000008">
    <property type="protein sequence ID" value="MBC3862373.1"/>
    <property type="molecule type" value="Genomic_DNA"/>
</dbReference>
<reference evidence="3" key="1">
    <citation type="submission" date="2020-08" db="EMBL/GenBank/DDBJ databases">
        <title>Novel species isolated from subtropical streams in China.</title>
        <authorList>
            <person name="Lu H."/>
        </authorList>
    </citation>
    <scope>NUCLEOTIDE SEQUENCE</scope>
    <source>
        <strain evidence="3">KACC 12607</strain>
    </source>
</reference>
<comment type="caution">
    <text evidence="3">The sequence shown here is derived from an EMBL/GenBank/DDBJ whole genome shotgun (WGS) entry which is preliminary data.</text>
</comment>
<feature type="region of interest" description="Disordered" evidence="1">
    <location>
        <begin position="177"/>
        <end position="201"/>
    </location>
</feature>
<organism evidence="3 4">
    <name type="scientific">Undibacterium jejuense</name>
    <dbReference type="NCBI Taxonomy" id="1344949"/>
    <lineage>
        <taxon>Bacteria</taxon>
        <taxon>Pseudomonadati</taxon>
        <taxon>Pseudomonadota</taxon>
        <taxon>Betaproteobacteria</taxon>
        <taxon>Burkholderiales</taxon>
        <taxon>Oxalobacteraceae</taxon>
        <taxon>Undibacterium</taxon>
    </lineage>
</organism>
<feature type="compositionally biased region" description="Low complexity" evidence="1">
    <location>
        <begin position="187"/>
        <end position="201"/>
    </location>
</feature>
<name>A0A923HPI4_9BURK</name>
<proteinExistence type="predicted"/>
<accession>A0A923HPI4</accession>
<dbReference type="RefSeq" id="WP_186912302.1">
    <property type="nucleotide sequence ID" value="NZ_JACOFV010000008.1"/>
</dbReference>
<dbReference type="InterPro" id="IPR025139">
    <property type="entry name" value="DUF4062"/>
</dbReference>
<sequence>MTATIFVSSTPFDLALHRKKIIDSCGQPGSARPDVTVVATLPETSVENRLHLVRAAKAYIGIFGMMFGDVDPVTKKSLVQLELEEALAQKIPMLIYIIDEDEHWVLPKHVDTGESAQHLSQLKGLLSQFQDVRFFDSADDLVAKVHNDLFRVLGAVGSIPAASAKSAPVAPVTVATKPVSEKKKAEPAAPAAKTAASEPVAVKTATPASAAGTPVATPAGGAPLAPVAATSAPVKPAQAAPAPAVPASSLASKRYVLSQPKFEFFKEKVKHLFGPYMSDTVLKDVLEYVLAGNTMSASSTLARGTSLSLEDSIEEIRKTELIILDTVQRHAAQNNDHK</sequence>
<feature type="domain" description="DUF4062" evidence="2">
    <location>
        <begin position="5"/>
        <end position="86"/>
    </location>
</feature>
<dbReference type="Pfam" id="PF13271">
    <property type="entry name" value="DUF4062"/>
    <property type="match status" value="1"/>
</dbReference>
<protein>
    <submittedName>
        <fullName evidence="3">DUF4062 domain-containing protein</fullName>
    </submittedName>
</protein>
<evidence type="ECO:0000256" key="1">
    <source>
        <dbReference type="SAM" id="MobiDB-lite"/>
    </source>
</evidence>
<evidence type="ECO:0000313" key="3">
    <source>
        <dbReference type="EMBL" id="MBC3862373.1"/>
    </source>
</evidence>